<organism evidence="2">
    <name type="scientific">Triticum aestivum</name>
    <name type="common">Wheat</name>
    <dbReference type="NCBI Taxonomy" id="4565"/>
    <lineage>
        <taxon>Eukaryota</taxon>
        <taxon>Viridiplantae</taxon>
        <taxon>Streptophyta</taxon>
        <taxon>Embryophyta</taxon>
        <taxon>Tracheophyta</taxon>
        <taxon>Spermatophyta</taxon>
        <taxon>Magnoliopsida</taxon>
        <taxon>Liliopsida</taxon>
        <taxon>Poales</taxon>
        <taxon>Poaceae</taxon>
        <taxon>BOP clade</taxon>
        <taxon>Pooideae</taxon>
        <taxon>Triticodae</taxon>
        <taxon>Triticeae</taxon>
        <taxon>Triticinae</taxon>
        <taxon>Triticum</taxon>
    </lineage>
</organism>
<dbReference type="Gramene" id="TraesWEE_scaffold_019155_01G000100.1">
    <property type="protein sequence ID" value="TraesWEE_scaffold_019155_01G000100.1"/>
    <property type="gene ID" value="TraesWEE_scaffold_019155_01G000100"/>
</dbReference>
<evidence type="ECO:0008006" key="4">
    <source>
        <dbReference type="Google" id="ProtNLM"/>
    </source>
</evidence>
<keyword evidence="3" id="KW-1185">Reference proteome</keyword>
<dbReference type="Gramene" id="TraesSTA2D03G01254440.1">
    <property type="protein sequence ID" value="TraesSTA2D03G01254440.1.CDS1"/>
    <property type="gene ID" value="TraesSTA2D03G01254440"/>
</dbReference>
<dbReference type="EnsemblPlants" id="TraesCS2D02G468100.1">
    <property type="protein sequence ID" value="TraesCS2D02G468100.1.cds1"/>
    <property type="gene ID" value="TraesCS2D02G468100"/>
</dbReference>
<dbReference type="STRING" id="4565.A0A3B6DK83"/>
<reference evidence="2" key="2">
    <citation type="submission" date="2018-10" db="UniProtKB">
        <authorList>
            <consortium name="EnsemblPlants"/>
        </authorList>
    </citation>
    <scope>IDENTIFICATION</scope>
</reference>
<feature type="compositionally biased region" description="Acidic residues" evidence="1">
    <location>
        <begin position="359"/>
        <end position="368"/>
    </location>
</feature>
<dbReference type="InterPro" id="IPR053253">
    <property type="entry name" value="Sex_diff_modulator"/>
</dbReference>
<feature type="compositionally biased region" description="Basic and acidic residues" evidence="1">
    <location>
        <begin position="116"/>
        <end position="126"/>
    </location>
</feature>
<dbReference type="PANTHER" id="PTHR33087">
    <property type="entry name" value="OS07G0539200 PROTEIN"/>
    <property type="match status" value="1"/>
</dbReference>
<sequence>MPPSGSHRAGVPRTALVFSAGRCGTSSQGKVGAAHWTLAASLSCPLRQPRSTASFQQQATPVHALLGPVGHSATRAPSESGRQAADDGQHQRVAPAHDRLGPVVASTSRVTSDPRPAAESKADVRAAGRRTAPGAPSTRPAVERVIIPRSQEVVDAEEALRWALVGLVTGGRPRVSMNAVTMLVGSFTVHRYWPTDFLLVFDSRAAQDAAMRAGEVHDRGFSPRFSLWNRQLQATRRPFHYRVRVDMEGIPPHVWNRTTAQLVLGSSAWVERLGTLTASRADMGSFEAFAWTDDPSLLPKEKLILVEEPDEAMEVELTDGLVLTADVLVPLEKNMLEYRVTIHLVNSENTTQGSGPSSGDEDDDEDGFDFPQADPDGPGGARNTRRRFHFSRGEVDGSRQRGRRMSRHGDAAGHRRFVIDLPTLVEAWPARRRVALAGEEAVGVDGVVAHDAEPRQARC</sequence>
<dbReference type="Gramene" id="TraesMAC2D03G01263580.1">
    <property type="protein sequence ID" value="TraesMAC2D03G01263580.1.CDS1"/>
    <property type="gene ID" value="TraesMAC2D03G01263580"/>
</dbReference>
<reference evidence="2" key="1">
    <citation type="submission" date="2018-08" db="EMBL/GenBank/DDBJ databases">
        <authorList>
            <person name="Rossello M."/>
        </authorList>
    </citation>
    <scope>NUCLEOTIDE SEQUENCE [LARGE SCALE GENOMIC DNA]</scope>
    <source>
        <strain evidence="2">cv. Chinese Spring</strain>
    </source>
</reference>
<feature type="compositionally biased region" description="Basic and acidic residues" evidence="1">
    <location>
        <begin position="84"/>
        <end position="100"/>
    </location>
</feature>
<accession>A0A3B6DK83</accession>
<dbReference type="Proteomes" id="UP000019116">
    <property type="component" value="Chromosome 2D"/>
</dbReference>
<dbReference type="Gramene" id="TraesCS2D02G468100.1">
    <property type="protein sequence ID" value="TraesCS2D02G468100.1.cds1"/>
    <property type="gene ID" value="TraesCS2D02G468100"/>
</dbReference>
<evidence type="ECO:0000313" key="3">
    <source>
        <dbReference type="Proteomes" id="UP000019116"/>
    </source>
</evidence>
<dbReference type="Gramene" id="TraesNOR2D03G01282040.1">
    <property type="protein sequence ID" value="TraesNOR2D03G01282040.1.CDS1"/>
    <property type="gene ID" value="TraesNOR2D03G01282040"/>
</dbReference>
<protein>
    <recommendedName>
        <fullName evidence="4">DUF4283 domain-containing protein</fullName>
    </recommendedName>
</protein>
<dbReference type="PANTHER" id="PTHR33087:SF31">
    <property type="entry name" value="OS06G0482850 PROTEIN"/>
    <property type="match status" value="1"/>
</dbReference>
<dbReference type="Gramene" id="TraesCS2D03G1045500.1">
    <property type="protein sequence ID" value="TraesCS2D03G1045500.1.CDS1"/>
    <property type="gene ID" value="TraesCS2D03G1045500"/>
</dbReference>
<dbReference type="OMA" id="TAMEDHI"/>
<dbReference type="AlphaFoldDB" id="A0A3B6DK83"/>
<evidence type="ECO:0000256" key="1">
    <source>
        <dbReference type="SAM" id="MobiDB-lite"/>
    </source>
</evidence>
<name>A0A3B6DK83_WHEAT</name>
<proteinExistence type="predicted"/>
<feature type="region of interest" description="Disordered" evidence="1">
    <location>
        <begin position="68"/>
        <end position="142"/>
    </location>
</feature>
<feature type="region of interest" description="Disordered" evidence="1">
    <location>
        <begin position="347"/>
        <end position="410"/>
    </location>
</feature>
<dbReference type="Gramene" id="TraesLDM2D03G01266550.1">
    <property type="protein sequence ID" value="TraesLDM2D03G01266550.1.CDS1"/>
    <property type="gene ID" value="TraesLDM2D03G01266550"/>
</dbReference>
<dbReference type="OrthoDB" id="696323at2759"/>
<dbReference type="Gramene" id="TraesLAC2D03G01217100.1">
    <property type="protein sequence ID" value="TraesLAC2D03G01217100.1.CDS1"/>
    <property type="gene ID" value="TraesLAC2D03G01217100"/>
</dbReference>
<evidence type="ECO:0000313" key="2">
    <source>
        <dbReference type="EnsemblPlants" id="TraesCS2D02G468100.1.cds1"/>
    </source>
</evidence>